<evidence type="ECO:0000313" key="1">
    <source>
        <dbReference type="EMBL" id="MFG1254901.1"/>
    </source>
</evidence>
<keyword evidence="2" id="KW-1185">Reference proteome</keyword>
<dbReference type="EMBL" id="JBAFUR010000007">
    <property type="protein sequence ID" value="MFG1254901.1"/>
    <property type="molecule type" value="Genomic_DNA"/>
</dbReference>
<reference evidence="1 2" key="1">
    <citation type="submission" date="2024-02" db="EMBL/GenBank/DDBJ databases">
        <title>Expansion and revision of Xanthobacter and proposal of Roseixanthobacter gen. nov.</title>
        <authorList>
            <person name="Soltysiak M.P.M."/>
            <person name="Jalihal A."/>
            <person name="Ory A."/>
            <person name="Chrisophersen C."/>
            <person name="Lee A.D."/>
            <person name="Boulton J."/>
            <person name="Springer M."/>
        </authorList>
    </citation>
    <scope>NUCLEOTIDE SEQUENCE [LARGE SCALE GENOMIC DNA]</scope>
    <source>
        <strain evidence="1 2">CB5</strain>
    </source>
</reference>
<name>A0ABW6ZPP2_9HYPH</name>
<accession>A0ABW6ZPP2</accession>
<dbReference type="Pfam" id="PF10636">
    <property type="entry name" value="hemP"/>
    <property type="match status" value="1"/>
</dbReference>
<dbReference type="Proteomes" id="UP001604043">
    <property type="component" value="Unassembled WGS sequence"/>
</dbReference>
<sequence length="74" mass="8411">MNRYEHGSAHLDNDKVGGEWTYRPADETCRTIPMVDAQLDSRDLFAAGRLVTIAHGEHTYQLRLTAQNKLILTK</sequence>
<evidence type="ECO:0000313" key="2">
    <source>
        <dbReference type="Proteomes" id="UP001604043"/>
    </source>
</evidence>
<protein>
    <submittedName>
        <fullName evidence="1">Hemin uptake protein HemP</fullName>
    </submittedName>
</protein>
<dbReference type="InterPro" id="IPR019600">
    <property type="entry name" value="Hemin_uptake_protein_HemP"/>
</dbReference>
<gene>
    <name evidence="1" type="ORF">V5F30_22020</name>
</gene>
<organism evidence="1 2">
    <name type="scientific">Xanthobacter aminoxidans</name>
    <dbReference type="NCBI Taxonomy" id="186280"/>
    <lineage>
        <taxon>Bacteria</taxon>
        <taxon>Pseudomonadati</taxon>
        <taxon>Pseudomonadota</taxon>
        <taxon>Alphaproteobacteria</taxon>
        <taxon>Hyphomicrobiales</taxon>
        <taxon>Xanthobacteraceae</taxon>
        <taxon>Xanthobacter</taxon>
    </lineage>
</organism>
<dbReference type="RefSeq" id="WP_394008637.1">
    <property type="nucleotide sequence ID" value="NZ_JBAFUR010000007.1"/>
</dbReference>
<comment type="caution">
    <text evidence="1">The sequence shown here is derived from an EMBL/GenBank/DDBJ whole genome shotgun (WGS) entry which is preliminary data.</text>
</comment>
<dbReference type="Gene3D" id="2.10.70.10">
    <property type="entry name" value="Complement Module, domain 1"/>
    <property type="match status" value="1"/>
</dbReference>
<proteinExistence type="predicted"/>